<evidence type="ECO:0000256" key="3">
    <source>
        <dbReference type="ARBA" id="ARBA00010617"/>
    </source>
</evidence>
<dbReference type="InterPro" id="IPR002401">
    <property type="entry name" value="Cyt_P450_E_grp-I"/>
</dbReference>
<gene>
    <name evidence="12" type="ORF">VNI00_009291</name>
</gene>
<name>A0AAW0CR10_9AGAR</name>
<dbReference type="InterPro" id="IPR001128">
    <property type="entry name" value="Cyt_P450"/>
</dbReference>
<sequence>MSLTVFICCVALLAAVWASRSKRRLSYPPGPLADLFFGHLRIIPTHNQAEIFHQWSQTYGEVMHLKVFNRNIIVLDTFEAAQDLLENRSANYSCRPNFVVWDMMGWRPNVSFTQYGKEFLKHRRVLQRFFGRKEILTFEAVVAEEARLLVENLLHAGPGEHLQLVHRFTISNILRVTFGKQIKADDDPFMKLAQDLSRVINNSGPIGNTPVDMFPWLRHFPSWFPGRYYGNMALAGHKTVRRLHDYPVDFVREQMRKQNVQRSFVSETLSDLGGDFDLEDIKGASAAIFSAGEDTTYATLVVFLLNMIVHPKYQERAYQEIVSVIGEGRLPESSDRQSLPFVECILQETLRWHPVTPLGIPHRSLEDDMYKDMFIPKGSIIVPNVHGMSLDKRVYSEPERFDPTRFLPTPDGRGEPYFPASWGFGRRICPGRHFANMSLWHAMACILATLEICPEKDVHGFPMMPEIRFTEGLVW</sequence>
<evidence type="ECO:0000256" key="5">
    <source>
        <dbReference type="ARBA" id="ARBA00022723"/>
    </source>
</evidence>
<feature type="signal peptide" evidence="11">
    <location>
        <begin position="1"/>
        <end position="18"/>
    </location>
</feature>
<dbReference type="EMBL" id="JAYKXP010000034">
    <property type="protein sequence ID" value="KAK7041425.1"/>
    <property type="molecule type" value="Genomic_DNA"/>
</dbReference>
<dbReference type="Gene3D" id="1.10.630.10">
    <property type="entry name" value="Cytochrome P450"/>
    <property type="match status" value="1"/>
</dbReference>
<evidence type="ECO:0000256" key="2">
    <source>
        <dbReference type="ARBA" id="ARBA00005179"/>
    </source>
</evidence>
<dbReference type="PRINTS" id="PR00463">
    <property type="entry name" value="EP450I"/>
</dbReference>
<comment type="similarity">
    <text evidence="3 10">Belongs to the cytochrome P450 family.</text>
</comment>
<dbReference type="GO" id="GO:0020037">
    <property type="term" value="F:heme binding"/>
    <property type="evidence" value="ECO:0007669"/>
    <property type="project" value="InterPro"/>
</dbReference>
<dbReference type="InterPro" id="IPR050364">
    <property type="entry name" value="Cytochrome_P450_fung"/>
</dbReference>
<dbReference type="GO" id="GO:0004497">
    <property type="term" value="F:monooxygenase activity"/>
    <property type="evidence" value="ECO:0007669"/>
    <property type="project" value="UniProtKB-KW"/>
</dbReference>
<evidence type="ECO:0000256" key="4">
    <source>
        <dbReference type="ARBA" id="ARBA00022617"/>
    </source>
</evidence>
<keyword evidence="5 9" id="KW-0479">Metal-binding</keyword>
<proteinExistence type="inferred from homology"/>
<organism evidence="12 13">
    <name type="scientific">Paramarasmius palmivorus</name>
    <dbReference type="NCBI Taxonomy" id="297713"/>
    <lineage>
        <taxon>Eukaryota</taxon>
        <taxon>Fungi</taxon>
        <taxon>Dikarya</taxon>
        <taxon>Basidiomycota</taxon>
        <taxon>Agaricomycotina</taxon>
        <taxon>Agaricomycetes</taxon>
        <taxon>Agaricomycetidae</taxon>
        <taxon>Agaricales</taxon>
        <taxon>Marasmiineae</taxon>
        <taxon>Marasmiaceae</taxon>
        <taxon>Paramarasmius</taxon>
    </lineage>
</organism>
<evidence type="ECO:0000256" key="9">
    <source>
        <dbReference type="PIRSR" id="PIRSR602401-1"/>
    </source>
</evidence>
<comment type="caution">
    <text evidence="12">The sequence shown here is derived from an EMBL/GenBank/DDBJ whole genome shotgun (WGS) entry which is preliminary data.</text>
</comment>
<feature type="binding site" description="axial binding residue" evidence="9">
    <location>
        <position position="429"/>
    </location>
    <ligand>
        <name>heme</name>
        <dbReference type="ChEBI" id="CHEBI:30413"/>
    </ligand>
    <ligandPart>
        <name>Fe</name>
        <dbReference type="ChEBI" id="CHEBI:18248"/>
    </ligandPart>
</feature>
<evidence type="ECO:0008006" key="14">
    <source>
        <dbReference type="Google" id="ProtNLM"/>
    </source>
</evidence>
<evidence type="ECO:0000256" key="8">
    <source>
        <dbReference type="ARBA" id="ARBA00023033"/>
    </source>
</evidence>
<evidence type="ECO:0000256" key="7">
    <source>
        <dbReference type="ARBA" id="ARBA00023004"/>
    </source>
</evidence>
<dbReference type="Proteomes" id="UP001383192">
    <property type="component" value="Unassembled WGS sequence"/>
</dbReference>
<dbReference type="InterPro" id="IPR036396">
    <property type="entry name" value="Cyt_P450_sf"/>
</dbReference>
<dbReference type="PANTHER" id="PTHR46300">
    <property type="entry name" value="P450, PUTATIVE (EUROFUNG)-RELATED-RELATED"/>
    <property type="match status" value="1"/>
</dbReference>
<evidence type="ECO:0000313" key="13">
    <source>
        <dbReference type="Proteomes" id="UP001383192"/>
    </source>
</evidence>
<dbReference type="InterPro" id="IPR017972">
    <property type="entry name" value="Cyt_P450_CS"/>
</dbReference>
<dbReference type="CDD" id="cd11065">
    <property type="entry name" value="CYP64-like"/>
    <property type="match status" value="1"/>
</dbReference>
<keyword evidence="8 10" id="KW-0503">Monooxygenase</keyword>
<dbReference type="SUPFAM" id="SSF48264">
    <property type="entry name" value="Cytochrome P450"/>
    <property type="match status" value="1"/>
</dbReference>
<comment type="pathway">
    <text evidence="2">Secondary metabolite biosynthesis.</text>
</comment>
<dbReference type="GO" id="GO:0016705">
    <property type="term" value="F:oxidoreductase activity, acting on paired donors, with incorporation or reduction of molecular oxygen"/>
    <property type="evidence" value="ECO:0007669"/>
    <property type="project" value="InterPro"/>
</dbReference>
<comment type="cofactor">
    <cofactor evidence="1 9">
        <name>heme</name>
        <dbReference type="ChEBI" id="CHEBI:30413"/>
    </cofactor>
</comment>
<dbReference type="PANTHER" id="PTHR46300:SF5">
    <property type="entry name" value="CYTOCHROME P450"/>
    <property type="match status" value="1"/>
</dbReference>
<keyword evidence="7 9" id="KW-0408">Iron</keyword>
<dbReference type="AlphaFoldDB" id="A0AAW0CR10"/>
<dbReference type="GO" id="GO:0005506">
    <property type="term" value="F:iron ion binding"/>
    <property type="evidence" value="ECO:0007669"/>
    <property type="project" value="InterPro"/>
</dbReference>
<keyword evidence="13" id="KW-1185">Reference proteome</keyword>
<reference evidence="12 13" key="1">
    <citation type="submission" date="2024-01" db="EMBL/GenBank/DDBJ databases">
        <title>A draft genome for a cacao thread blight-causing isolate of Paramarasmius palmivorus.</title>
        <authorList>
            <person name="Baruah I.K."/>
            <person name="Bukari Y."/>
            <person name="Amoako-Attah I."/>
            <person name="Meinhardt L.W."/>
            <person name="Bailey B.A."/>
            <person name="Cohen S.P."/>
        </authorList>
    </citation>
    <scope>NUCLEOTIDE SEQUENCE [LARGE SCALE GENOMIC DNA]</scope>
    <source>
        <strain evidence="12 13">GH-12</strain>
    </source>
</reference>
<evidence type="ECO:0000313" key="12">
    <source>
        <dbReference type="EMBL" id="KAK7041425.1"/>
    </source>
</evidence>
<keyword evidence="4 9" id="KW-0349">Heme</keyword>
<accession>A0AAW0CR10</accession>
<keyword evidence="6 10" id="KW-0560">Oxidoreductase</keyword>
<evidence type="ECO:0000256" key="11">
    <source>
        <dbReference type="SAM" id="SignalP"/>
    </source>
</evidence>
<protein>
    <recommendedName>
        <fullName evidence="14">Cytochrome P450</fullName>
    </recommendedName>
</protein>
<feature type="chain" id="PRO_5043474575" description="Cytochrome P450" evidence="11">
    <location>
        <begin position="19"/>
        <end position="475"/>
    </location>
</feature>
<evidence type="ECO:0000256" key="1">
    <source>
        <dbReference type="ARBA" id="ARBA00001971"/>
    </source>
</evidence>
<dbReference type="PRINTS" id="PR00385">
    <property type="entry name" value="P450"/>
</dbReference>
<dbReference type="Pfam" id="PF00067">
    <property type="entry name" value="p450"/>
    <property type="match status" value="1"/>
</dbReference>
<evidence type="ECO:0000256" key="6">
    <source>
        <dbReference type="ARBA" id="ARBA00023002"/>
    </source>
</evidence>
<evidence type="ECO:0000256" key="10">
    <source>
        <dbReference type="RuleBase" id="RU000461"/>
    </source>
</evidence>
<keyword evidence="11" id="KW-0732">Signal</keyword>
<dbReference type="PROSITE" id="PS00086">
    <property type="entry name" value="CYTOCHROME_P450"/>
    <property type="match status" value="1"/>
</dbReference>